<dbReference type="InterPro" id="IPR003256">
    <property type="entry name" value="Ribosomal_uL24"/>
</dbReference>
<evidence type="ECO:0000313" key="13">
    <source>
        <dbReference type="EMBL" id="SCZ08861.1"/>
    </source>
</evidence>
<dbReference type="EMBL" id="FMUS01000042">
    <property type="protein sequence ID" value="SCZ08861.1"/>
    <property type="molecule type" value="Genomic_DNA"/>
</dbReference>
<dbReference type="NCBIfam" id="TIGR01079">
    <property type="entry name" value="rplX_bact"/>
    <property type="match status" value="1"/>
</dbReference>
<keyword evidence="7 10" id="KW-0687">Ribonucleoprotein</keyword>
<dbReference type="PROSITE" id="PS01108">
    <property type="entry name" value="RIBOSOMAL_L24"/>
    <property type="match status" value="1"/>
</dbReference>
<organism evidence="13 14">
    <name type="scientific">Alkaliphilus peptidifermentans DSM 18978</name>
    <dbReference type="NCBI Taxonomy" id="1120976"/>
    <lineage>
        <taxon>Bacteria</taxon>
        <taxon>Bacillati</taxon>
        <taxon>Bacillota</taxon>
        <taxon>Clostridia</taxon>
        <taxon>Peptostreptococcales</taxon>
        <taxon>Natronincolaceae</taxon>
        <taxon>Alkaliphilus</taxon>
    </lineage>
</organism>
<dbReference type="InterPro" id="IPR005824">
    <property type="entry name" value="KOW"/>
</dbReference>
<evidence type="ECO:0000256" key="4">
    <source>
        <dbReference type="ARBA" id="ARBA00022730"/>
    </source>
</evidence>
<evidence type="ECO:0000313" key="14">
    <source>
        <dbReference type="Proteomes" id="UP000198636"/>
    </source>
</evidence>
<dbReference type="Gene3D" id="2.30.30.30">
    <property type="match status" value="1"/>
</dbReference>
<keyword evidence="14" id="KW-1185">Reference proteome</keyword>
<evidence type="ECO:0000256" key="11">
    <source>
        <dbReference type="RuleBase" id="RU003477"/>
    </source>
</evidence>
<evidence type="ECO:0000256" key="9">
    <source>
        <dbReference type="ARBA" id="ARBA00058688"/>
    </source>
</evidence>
<protein>
    <recommendedName>
        <fullName evidence="8 10">Large ribosomal subunit protein uL24</fullName>
    </recommendedName>
</protein>
<gene>
    <name evidence="10" type="primary">rplX</name>
    <name evidence="13" type="ORF">SAMN03080606_04148</name>
</gene>
<dbReference type="STRING" id="1120976.SAMN03080606_04148"/>
<keyword evidence="6 10" id="KW-0689">Ribosomal protein</keyword>
<keyword evidence="5 10" id="KW-0694">RNA-binding</keyword>
<dbReference type="Pfam" id="PF00467">
    <property type="entry name" value="KOW"/>
    <property type="match status" value="1"/>
</dbReference>
<dbReference type="GO" id="GO:1990904">
    <property type="term" value="C:ribonucleoprotein complex"/>
    <property type="evidence" value="ECO:0007669"/>
    <property type="project" value="UniProtKB-KW"/>
</dbReference>
<name>A0A1G5L8T3_9FIRM</name>
<dbReference type="GO" id="GO:0006412">
    <property type="term" value="P:translation"/>
    <property type="evidence" value="ECO:0007669"/>
    <property type="project" value="UniProtKB-UniRule"/>
</dbReference>
<dbReference type="InterPro" id="IPR041988">
    <property type="entry name" value="Ribosomal_uL24_KOW"/>
</dbReference>
<dbReference type="RefSeq" id="WP_091547432.1">
    <property type="nucleotide sequence ID" value="NZ_FMUS01000042.1"/>
</dbReference>
<dbReference type="OrthoDB" id="9807419at2"/>
<feature type="domain" description="KOW" evidence="12">
    <location>
        <begin position="2"/>
        <end position="29"/>
    </location>
</feature>
<evidence type="ECO:0000256" key="6">
    <source>
        <dbReference type="ARBA" id="ARBA00022980"/>
    </source>
</evidence>
<keyword evidence="4 10" id="KW-0699">rRNA-binding</keyword>
<accession>A0A1G5L8T3</accession>
<comment type="function">
    <text evidence="9 10">One of the proteins that surrounds the polypeptide exit tunnel on the outside of the subunit.</text>
</comment>
<dbReference type="SMART" id="SM00739">
    <property type="entry name" value="KOW"/>
    <property type="match status" value="1"/>
</dbReference>
<dbReference type="InterPro" id="IPR005825">
    <property type="entry name" value="Ribosomal_uL24_CS"/>
</dbReference>
<reference evidence="13 14" key="1">
    <citation type="submission" date="2016-10" db="EMBL/GenBank/DDBJ databases">
        <authorList>
            <person name="de Groot N.N."/>
        </authorList>
    </citation>
    <scope>NUCLEOTIDE SEQUENCE [LARGE SCALE GENOMIC DNA]</scope>
    <source>
        <strain evidence="13 14">DSM 18978</strain>
    </source>
</reference>
<comment type="subunit">
    <text evidence="3 10">Part of the 50S ribosomal subunit.</text>
</comment>
<evidence type="ECO:0000256" key="10">
    <source>
        <dbReference type="HAMAP-Rule" id="MF_01326"/>
    </source>
</evidence>
<dbReference type="SUPFAM" id="SSF50104">
    <property type="entry name" value="Translation proteins SH3-like domain"/>
    <property type="match status" value="1"/>
</dbReference>
<evidence type="ECO:0000256" key="7">
    <source>
        <dbReference type="ARBA" id="ARBA00023274"/>
    </source>
</evidence>
<evidence type="ECO:0000256" key="2">
    <source>
        <dbReference type="ARBA" id="ARBA00010618"/>
    </source>
</evidence>
<evidence type="ECO:0000256" key="3">
    <source>
        <dbReference type="ARBA" id="ARBA00011838"/>
    </source>
</evidence>
<proteinExistence type="inferred from homology"/>
<dbReference type="AlphaFoldDB" id="A0A1G5L8T3"/>
<dbReference type="GO" id="GO:0003735">
    <property type="term" value="F:structural constituent of ribosome"/>
    <property type="evidence" value="ECO:0007669"/>
    <property type="project" value="InterPro"/>
</dbReference>
<dbReference type="FunFam" id="2.30.30.30:FF:000004">
    <property type="entry name" value="50S ribosomal protein L24"/>
    <property type="match status" value="1"/>
</dbReference>
<dbReference type="GO" id="GO:0019843">
    <property type="term" value="F:rRNA binding"/>
    <property type="evidence" value="ECO:0007669"/>
    <property type="project" value="UniProtKB-UniRule"/>
</dbReference>
<evidence type="ECO:0000256" key="5">
    <source>
        <dbReference type="ARBA" id="ARBA00022884"/>
    </source>
</evidence>
<dbReference type="InterPro" id="IPR014722">
    <property type="entry name" value="Rib_uL2_dom2"/>
</dbReference>
<evidence type="ECO:0000259" key="12">
    <source>
        <dbReference type="SMART" id="SM00739"/>
    </source>
</evidence>
<dbReference type="InterPro" id="IPR008991">
    <property type="entry name" value="Translation_prot_SH3-like_sf"/>
</dbReference>
<dbReference type="InterPro" id="IPR057264">
    <property type="entry name" value="Ribosomal_uL24_C"/>
</dbReference>
<dbReference type="HAMAP" id="MF_01326_B">
    <property type="entry name" value="Ribosomal_uL24_B"/>
    <property type="match status" value="1"/>
</dbReference>
<sequence length="103" mass="11334">MRIKKGDTVVVIAGKDKGKKGKVLQSFPKQDRVIVEGVNMISKHQKPNQQAQQGGIIHREAPVHVSNVMVFDKKAGKGVRIGYKTLTTGEKVRVSKKTGEEID</sequence>
<dbReference type="PANTHER" id="PTHR12903">
    <property type="entry name" value="MITOCHONDRIAL RIBOSOMAL PROTEIN L24"/>
    <property type="match status" value="1"/>
</dbReference>
<evidence type="ECO:0000256" key="1">
    <source>
        <dbReference type="ARBA" id="ARBA00004072"/>
    </source>
</evidence>
<dbReference type="Pfam" id="PF17136">
    <property type="entry name" value="ribosomal_L24"/>
    <property type="match status" value="1"/>
</dbReference>
<dbReference type="Proteomes" id="UP000198636">
    <property type="component" value="Unassembled WGS sequence"/>
</dbReference>
<comment type="function">
    <text evidence="1 10">One of two assembly initiator proteins, it binds directly to the 5'-end of the 23S rRNA, where it nucleates assembly of the 50S subunit.</text>
</comment>
<dbReference type="CDD" id="cd06089">
    <property type="entry name" value="KOW_RPL26"/>
    <property type="match status" value="1"/>
</dbReference>
<evidence type="ECO:0000256" key="8">
    <source>
        <dbReference type="ARBA" id="ARBA00035206"/>
    </source>
</evidence>
<dbReference type="GO" id="GO:0005840">
    <property type="term" value="C:ribosome"/>
    <property type="evidence" value="ECO:0007669"/>
    <property type="project" value="UniProtKB-KW"/>
</dbReference>
<comment type="similarity">
    <text evidence="2 10 11">Belongs to the universal ribosomal protein uL24 family.</text>
</comment>